<dbReference type="PANTHER" id="PTHR31061:SF24">
    <property type="entry name" value="LD22376P"/>
    <property type="match status" value="1"/>
</dbReference>
<keyword evidence="4" id="KW-1185">Reference proteome</keyword>
<feature type="transmembrane region" description="Helical" evidence="1">
    <location>
        <begin position="143"/>
        <end position="163"/>
    </location>
</feature>
<organism evidence="3 4">
    <name type="scientific">Deminuibacter soli</name>
    <dbReference type="NCBI Taxonomy" id="2291815"/>
    <lineage>
        <taxon>Bacteria</taxon>
        <taxon>Pseudomonadati</taxon>
        <taxon>Bacteroidota</taxon>
        <taxon>Chitinophagia</taxon>
        <taxon>Chitinophagales</taxon>
        <taxon>Chitinophagaceae</taxon>
        <taxon>Deminuibacter</taxon>
    </lineage>
</organism>
<accession>A0A3E1NQU0</accession>
<feature type="domain" description="DUF5009" evidence="2">
    <location>
        <begin position="7"/>
        <end position="216"/>
    </location>
</feature>
<dbReference type="OrthoDB" id="9788724at2"/>
<proteinExistence type="predicted"/>
<feature type="transmembrane region" description="Helical" evidence="1">
    <location>
        <begin position="113"/>
        <end position="131"/>
    </location>
</feature>
<dbReference type="Proteomes" id="UP000261284">
    <property type="component" value="Unassembled WGS sequence"/>
</dbReference>
<keyword evidence="1" id="KW-1133">Transmembrane helix</keyword>
<sequence>MKPLYNRQRSIDVFRAITMLLMVFVNDADTVRHIPSWIEHAKPDEDALGLADTVFPAFLFIVGLSLPLAINNRLKRGEPVYKIAWYIIVRAFALIVMGFYHVNLEEFNETYDVLRPVWEFGITAAFFLIWLDYPPAMPKARRYVLQGIGVAILIILAVLYKGGTDEAPQYLQTSWWGILGLIGWAYGTGALIYLFSKGRFWVQVAAAVFFFVFSLLVHAHIISDLNGLREYIWPGGNGAMLALVMAGVVVSGIYAQLFAQNNPRLFALLITLAAVCIITGFIVRPLDGISKDHDTPAWVAICTGISIAFFALLIWLIDIKNKQHWFKLIMPAGTSTLTCYLLPYFLYSIYYYTDFRYPHAFNNGATGLLRAAAVAFGTVLLTGVLEKKRLRLKV</sequence>
<dbReference type="RefSeq" id="WP_116845914.1">
    <property type="nucleotide sequence ID" value="NZ_QTJU01000001.1"/>
</dbReference>
<evidence type="ECO:0000313" key="3">
    <source>
        <dbReference type="EMBL" id="RFM30158.1"/>
    </source>
</evidence>
<dbReference type="EMBL" id="QTJU01000001">
    <property type="protein sequence ID" value="RFM30158.1"/>
    <property type="molecule type" value="Genomic_DNA"/>
</dbReference>
<keyword evidence="1" id="KW-0472">Membrane</keyword>
<feature type="transmembrane region" description="Helical" evidence="1">
    <location>
        <begin position="328"/>
        <end position="347"/>
    </location>
</feature>
<name>A0A3E1NQU0_9BACT</name>
<reference evidence="3 4" key="1">
    <citation type="submission" date="2018-08" db="EMBL/GenBank/DDBJ databases">
        <title>Chitinophagaceae sp. K23C18032701, a novel bacterium isolated from forest soil.</title>
        <authorList>
            <person name="Wang C."/>
        </authorList>
    </citation>
    <scope>NUCLEOTIDE SEQUENCE [LARGE SCALE GENOMIC DNA]</scope>
    <source>
        <strain evidence="3 4">K23C18032701</strain>
    </source>
</reference>
<feature type="transmembrane region" description="Helical" evidence="1">
    <location>
        <begin position="12"/>
        <end position="28"/>
    </location>
</feature>
<feature type="transmembrane region" description="Helical" evidence="1">
    <location>
        <begin position="367"/>
        <end position="385"/>
    </location>
</feature>
<dbReference type="AlphaFoldDB" id="A0A3E1NQU0"/>
<dbReference type="InterPro" id="IPR032176">
    <property type="entry name" value="DUF5009"/>
</dbReference>
<evidence type="ECO:0000313" key="4">
    <source>
        <dbReference type="Proteomes" id="UP000261284"/>
    </source>
</evidence>
<feature type="transmembrane region" description="Helical" evidence="1">
    <location>
        <begin position="200"/>
        <end position="219"/>
    </location>
</feature>
<comment type="caution">
    <text evidence="3">The sequence shown here is derived from an EMBL/GenBank/DDBJ whole genome shotgun (WGS) entry which is preliminary data.</text>
</comment>
<feature type="transmembrane region" description="Helical" evidence="1">
    <location>
        <begin position="83"/>
        <end position="101"/>
    </location>
</feature>
<protein>
    <submittedName>
        <fullName evidence="3">DUF5009 domain-containing protein</fullName>
    </submittedName>
</protein>
<evidence type="ECO:0000259" key="2">
    <source>
        <dbReference type="Pfam" id="PF16401"/>
    </source>
</evidence>
<dbReference type="PANTHER" id="PTHR31061">
    <property type="entry name" value="LD22376P"/>
    <property type="match status" value="1"/>
</dbReference>
<feature type="transmembrane region" description="Helical" evidence="1">
    <location>
        <begin position="48"/>
        <end position="71"/>
    </location>
</feature>
<feature type="transmembrane region" description="Helical" evidence="1">
    <location>
        <begin position="239"/>
        <end position="258"/>
    </location>
</feature>
<gene>
    <name evidence="3" type="ORF">DXN05_04070</name>
</gene>
<evidence type="ECO:0000256" key="1">
    <source>
        <dbReference type="SAM" id="Phobius"/>
    </source>
</evidence>
<feature type="transmembrane region" description="Helical" evidence="1">
    <location>
        <begin position="295"/>
        <end position="316"/>
    </location>
</feature>
<dbReference type="Pfam" id="PF16401">
    <property type="entry name" value="DUF5009"/>
    <property type="match status" value="1"/>
</dbReference>
<feature type="transmembrane region" description="Helical" evidence="1">
    <location>
        <begin position="175"/>
        <end position="195"/>
    </location>
</feature>
<feature type="transmembrane region" description="Helical" evidence="1">
    <location>
        <begin position="265"/>
        <end position="283"/>
    </location>
</feature>
<keyword evidence="1" id="KW-0812">Transmembrane</keyword>